<sequence length="47" mass="5104">MTGETEADLTGVEAPRNRRRPKAPIMEIDGRKLKPATLAQRPTGSSV</sequence>
<evidence type="ECO:0008006" key="4">
    <source>
        <dbReference type="Google" id="ProtNLM"/>
    </source>
</evidence>
<evidence type="ECO:0000256" key="1">
    <source>
        <dbReference type="SAM" id="MobiDB-lite"/>
    </source>
</evidence>
<organism evidence="2 3">
    <name type="scientific">Sphingomonas bisphenolicum</name>
    <dbReference type="NCBI Taxonomy" id="296544"/>
    <lineage>
        <taxon>Bacteria</taxon>
        <taxon>Pseudomonadati</taxon>
        <taxon>Pseudomonadota</taxon>
        <taxon>Alphaproteobacteria</taxon>
        <taxon>Sphingomonadales</taxon>
        <taxon>Sphingomonadaceae</taxon>
        <taxon>Sphingomonas</taxon>
    </lineage>
</organism>
<feature type="region of interest" description="Disordered" evidence="1">
    <location>
        <begin position="1"/>
        <end position="47"/>
    </location>
</feature>
<evidence type="ECO:0000313" key="2">
    <source>
        <dbReference type="EMBL" id="BBF68316.1"/>
    </source>
</evidence>
<dbReference type="RefSeq" id="WP_261935794.1">
    <property type="nucleotide sequence ID" value="NZ_AP018817.1"/>
</dbReference>
<accession>A0ABN5W7U9</accession>
<proteinExistence type="predicted"/>
<dbReference type="Proteomes" id="UP001059971">
    <property type="component" value="Chromosome 1"/>
</dbReference>
<dbReference type="EMBL" id="AP018817">
    <property type="protein sequence ID" value="BBF68316.1"/>
    <property type="molecule type" value="Genomic_DNA"/>
</dbReference>
<keyword evidence="3" id="KW-1185">Reference proteome</keyword>
<gene>
    <name evidence="2" type="ORF">SBA_ch1_05160</name>
</gene>
<name>A0ABN5W7U9_9SPHN</name>
<protein>
    <recommendedName>
        <fullName evidence="4">Transposase</fullName>
    </recommendedName>
</protein>
<evidence type="ECO:0000313" key="3">
    <source>
        <dbReference type="Proteomes" id="UP001059971"/>
    </source>
</evidence>
<reference evidence="2" key="1">
    <citation type="submission" date="2018-07" db="EMBL/GenBank/DDBJ databases">
        <title>Complete genome sequence of Sphingomonas bisphenolicum strain AO1, a bisphenol A degradative bacterium isolated from Japanese farm field.</title>
        <authorList>
            <person name="Murakami M."/>
            <person name="Koh M."/>
            <person name="Koba S."/>
            <person name="Matsumura Y."/>
        </authorList>
    </citation>
    <scope>NUCLEOTIDE SEQUENCE</scope>
    <source>
        <strain evidence="2">AO1</strain>
    </source>
</reference>